<dbReference type="AlphaFoldDB" id="A0A484AWW6"/>
<comment type="caution">
    <text evidence="2">The sequence shown here is derived from an EMBL/GenBank/DDBJ whole genome shotgun (WGS) entry which is preliminary data.</text>
</comment>
<keyword evidence="3" id="KW-1185">Reference proteome</keyword>
<evidence type="ECO:0000313" key="2">
    <source>
        <dbReference type="EMBL" id="TDG40894.1"/>
    </source>
</evidence>
<accession>A0A484AWW6</accession>
<evidence type="ECO:0000313" key="3">
    <source>
        <dbReference type="Proteomes" id="UP000295192"/>
    </source>
</evidence>
<evidence type="ECO:0000256" key="1">
    <source>
        <dbReference type="SAM" id="MobiDB-lite"/>
    </source>
</evidence>
<feature type="compositionally biased region" description="Gly residues" evidence="1">
    <location>
        <begin position="11"/>
        <end position="21"/>
    </location>
</feature>
<proteinExistence type="predicted"/>
<organism evidence="2 3">
    <name type="scientific">Drosophila navojoa</name>
    <name type="common">Fruit fly</name>
    <dbReference type="NCBI Taxonomy" id="7232"/>
    <lineage>
        <taxon>Eukaryota</taxon>
        <taxon>Metazoa</taxon>
        <taxon>Ecdysozoa</taxon>
        <taxon>Arthropoda</taxon>
        <taxon>Hexapoda</taxon>
        <taxon>Insecta</taxon>
        <taxon>Pterygota</taxon>
        <taxon>Neoptera</taxon>
        <taxon>Endopterygota</taxon>
        <taxon>Diptera</taxon>
        <taxon>Brachycera</taxon>
        <taxon>Muscomorpha</taxon>
        <taxon>Ephydroidea</taxon>
        <taxon>Drosophilidae</taxon>
        <taxon>Drosophila</taxon>
    </lineage>
</organism>
<sequence length="67" mass="6956">MQETCSRRRQMGGGKLQAGGEAGDDGSISAPRHLYGKAESGPQAESATGRAPFEMQMQATTEDAAPS</sequence>
<gene>
    <name evidence="2" type="ORF">AWZ03_012684</name>
</gene>
<name>A0A484AWW6_DRONA</name>
<protein>
    <submittedName>
        <fullName evidence="2">Uncharacterized protein</fullName>
    </submittedName>
</protein>
<reference evidence="2 3" key="1">
    <citation type="journal article" date="2019" name="J. Hered.">
        <title>An Improved Genome Assembly for Drosophila navojoa, the Basal Species in the mojavensis Cluster.</title>
        <authorList>
            <person name="Vanderlinde T."/>
            <person name="Dupim E.G."/>
            <person name="Nazario-Yepiz N.O."/>
            <person name="Carvalho A.B."/>
        </authorList>
    </citation>
    <scope>NUCLEOTIDE SEQUENCE [LARGE SCALE GENOMIC DNA]</scope>
    <source>
        <strain evidence="2">Navoj_Jal97</strain>
        <tissue evidence="2">Whole organism</tissue>
    </source>
</reference>
<dbReference type="EMBL" id="LSRL02000459">
    <property type="protein sequence ID" value="TDG40894.1"/>
    <property type="molecule type" value="Genomic_DNA"/>
</dbReference>
<dbReference type="Proteomes" id="UP000295192">
    <property type="component" value="Unassembled WGS sequence"/>
</dbReference>
<feature type="region of interest" description="Disordered" evidence="1">
    <location>
        <begin position="1"/>
        <end position="67"/>
    </location>
</feature>